<evidence type="ECO:0000256" key="2">
    <source>
        <dbReference type="ARBA" id="ARBA00022980"/>
    </source>
</evidence>
<evidence type="ECO:0000256" key="1">
    <source>
        <dbReference type="ARBA" id="ARBA00009356"/>
    </source>
</evidence>
<evidence type="ECO:0000256" key="4">
    <source>
        <dbReference type="HAMAP-Rule" id="MF_01365"/>
    </source>
</evidence>
<dbReference type="InterPro" id="IPR000702">
    <property type="entry name" value="Ribosomal_uL6-like"/>
</dbReference>
<reference evidence="8" key="1">
    <citation type="journal article" date="2015" name="ISME J.">
        <title>Aquifer environment selects for microbial species cohorts in sediment and groundwater.</title>
        <authorList>
            <person name="Hug L.A."/>
            <person name="Thomas B.C."/>
            <person name="Brown C.T."/>
            <person name="Frischkorn K.R."/>
            <person name="Williams K.H."/>
            <person name="Tringe S.G."/>
            <person name="Banfield J.F."/>
        </authorList>
    </citation>
    <scope>NUCLEOTIDE SEQUENCE</scope>
</reference>
<dbReference type="InterPro" id="IPR036789">
    <property type="entry name" value="Ribosomal_uL6-like_a/b-dom_sf"/>
</dbReference>
<dbReference type="PANTHER" id="PTHR11655">
    <property type="entry name" value="60S/50S RIBOSOMAL PROTEIN L6/L9"/>
    <property type="match status" value="1"/>
</dbReference>
<evidence type="ECO:0000256" key="6">
    <source>
        <dbReference type="RuleBase" id="RU003870"/>
    </source>
</evidence>
<dbReference type="EMBL" id="KT007081">
    <property type="protein sequence ID" value="AKQ05576.1"/>
    <property type="molecule type" value="Genomic_DNA"/>
</dbReference>
<gene>
    <name evidence="4 8" type="primary">rplF</name>
</gene>
<dbReference type="GO" id="GO:0003735">
    <property type="term" value="F:structural constituent of ribosome"/>
    <property type="evidence" value="ECO:0007669"/>
    <property type="project" value="UniProtKB-UniRule"/>
</dbReference>
<dbReference type="GO" id="GO:0022625">
    <property type="term" value="C:cytosolic large ribosomal subunit"/>
    <property type="evidence" value="ECO:0007669"/>
    <property type="project" value="UniProtKB-UniRule"/>
</dbReference>
<dbReference type="GO" id="GO:0002181">
    <property type="term" value="P:cytoplasmic translation"/>
    <property type="evidence" value="ECO:0007669"/>
    <property type="project" value="TreeGrafter"/>
</dbReference>
<protein>
    <recommendedName>
        <fullName evidence="4">Large ribosomal subunit protein uL6</fullName>
    </recommendedName>
</protein>
<accession>A0A0H4TC45</accession>
<evidence type="ECO:0000256" key="3">
    <source>
        <dbReference type="ARBA" id="ARBA00023274"/>
    </source>
</evidence>
<dbReference type="PIRSF" id="PIRSF002162">
    <property type="entry name" value="Ribosomal_L6"/>
    <property type="match status" value="1"/>
</dbReference>
<dbReference type="AlphaFoldDB" id="A0A0H4TC45"/>
<dbReference type="FunFam" id="3.90.930.12:FF:000001">
    <property type="entry name" value="50S ribosomal protein L6"/>
    <property type="match status" value="1"/>
</dbReference>
<dbReference type="Gene3D" id="3.90.930.12">
    <property type="entry name" value="Ribosomal protein L6, alpha-beta domain"/>
    <property type="match status" value="2"/>
</dbReference>
<keyword evidence="4 6" id="KW-0699">rRNA-binding</keyword>
<dbReference type="PANTHER" id="PTHR11655:SF14">
    <property type="entry name" value="LARGE RIBOSOMAL SUBUNIT PROTEIN UL6M"/>
    <property type="match status" value="1"/>
</dbReference>
<sequence length="183" mass="19505">MSKIGKQPIPIPEGVTVEISGTKVDVTGPKGTLSKKFSRLAVTEVKDGNVLVSTKGKTKAAMAVWGTVRSIISSMIDGVTKGWTKELELVGTGYRAEVQGNTLVLTVGYSHPINIEAPEGISFKVEKTFITVEGADKELVGQISANIRKVRPPEPYKGKGIKYKDEVIRRKAGKAAKTVGAPA</sequence>
<dbReference type="InterPro" id="IPR002358">
    <property type="entry name" value="Ribosomal_uL6_CS"/>
</dbReference>
<organism evidence="8">
    <name type="scientific">uncultured Microgenomates bacterium Rifle_16ft_4_minimus_24682</name>
    <dbReference type="NCBI Taxonomy" id="1665111"/>
    <lineage>
        <taxon>Bacteria</taxon>
        <taxon>Candidatus Microgenomatota</taxon>
        <taxon>environmental samples</taxon>
    </lineage>
</organism>
<dbReference type="HAMAP" id="MF_01365_B">
    <property type="entry name" value="Ribosomal_uL6_B"/>
    <property type="match status" value="1"/>
</dbReference>
<feature type="domain" description="Large ribosomal subunit protein uL6 alpha-beta" evidence="7">
    <location>
        <begin position="90"/>
        <end position="163"/>
    </location>
</feature>
<evidence type="ECO:0000259" key="7">
    <source>
        <dbReference type="Pfam" id="PF00347"/>
    </source>
</evidence>
<evidence type="ECO:0000256" key="5">
    <source>
        <dbReference type="RuleBase" id="RU003869"/>
    </source>
</evidence>
<proteinExistence type="inferred from homology"/>
<keyword evidence="4 6" id="KW-0694">RNA-binding</keyword>
<evidence type="ECO:0000313" key="8">
    <source>
        <dbReference type="EMBL" id="AKQ05576.1"/>
    </source>
</evidence>
<dbReference type="PROSITE" id="PS00525">
    <property type="entry name" value="RIBOSOMAL_L6_1"/>
    <property type="match status" value="1"/>
</dbReference>
<comment type="subunit">
    <text evidence="4">Part of the 50S ribosomal subunit.</text>
</comment>
<dbReference type="NCBIfam" id="TIGR03654">
    <property type="entry name" value="L6_bact"/>
    <property type="match status" value="1"/>
</dbReference>
<name>A0A0H4TC45_9BACT</name>
<dbReference type="PRINTS" id="PR00059">
    <property type="entry name" value="RIBOSOMALL6"/>
</dbReference>
<dbReference type="Pfam" id="PF00347">
    <property type="entry name" value="Ribosomal_L6"/>
    <property type="match status" value="2"/>
</dbReference>
<dbReference type="InterPro" id="IPR020040">
    <property type="entry name" value="Ribosomal_uL6_a/b-dom"/>
</dbReference>
<comment type="function">
    <text evidence="4 6">This protein binds to the 23S rRNA, and is important in its secondary structure. It is located near the subunit interface in the base of the L7/L12 stalk, and near the tRNA binding site of the peptidyltransferase center.</text>
</comment>
<comment type="similarity">
    <text evidence="1 4 5">Belongs to the universal ribosomal protein uL6 family.</text>
</comment>
<dbReference type="InterPro" id="IPR019906">
    <property type="entry name" value="Ribosomal_uL6_bac-type"/>
</dbReference>
<dbReference type="GO" id="GO:0019843">
    <property type="term" value="F:rRNA binding"/>
    <property type="evidence" value="ECO:0007669"/>
    <property type="project" value="UniProtKB-UniRule"/>
</dbReference>
<feature type="domain" description="Large ribosomal subunit protein uL6 alpha-beta" evidence="7">
    <location>
        <begin position="11"/>
        <end position="82"/>
    </location>
</feature>
<keyword evidence="3 4" id="KW-0687">Ribonucleoprotein</keyword>
<dbReference type="SUPFAM" id="SSF56053">
    <property type="entry name" value="Ribosomal protein L6"/>
    <property type="match status" value="2"/>
</dbReference>
<keyword evidence="2 4" id="KW-0689">Ribosomal protein</keyword>